<proteinExistence type="predicted"/>
<keyword evidence="1" id="KW-1133">Transmembrane helix</keyword>
<evidence type="ECO:0000313" key="2">
    <source>
        <dbReference type="EMBL" id="CAB4240772.1"/>
    </source>
</evidence>
<protein>
    <submittedName>
        <fullName evidence="2">Uncharacterized protein</fullName>
    </submittedName>
</protein>
<organism evidence="2">
    <name type="scientific">uncultured Caudovirales phage</name>
    <dbReference type="NCBI Taxonomy" id="2100421"/>
    <lineage>
        <taxon>Viruses</taxon>
        <taxon>Duplodnaviria</taxon>
        <taxon>Heunggongvirae</taxon>
        <taxon>Uroviricota</taxon>
        <taxon>Caudoviricetes</taxon>
        <taxon>Peduoviridae</taxon>
        <taxon>Maltschvirus</taxon>
        <taxon>Maltschvirus maltsch</taxon>
    </lineage>
</organism>
<reference evidence="2" key="1">
    <citation type="submission" date="2020-05" db="EMBL/GenBank/DDBJ databases">
        <authorList>
            <person name="Chiriac C."/>
            <person name="Salcher M."/>
            <person name="Ghai R."/>
            <person name="Kavagutti S V."/>
        </authorList>
    </citation>
    <scope>NUCLEOTIDE SEQUENCE</scope>
</reference>
<gene>
    <name evidence="2" type="ORF">UFOVP22_2</name>
</gene>
<feature type="transmembrane region" description="Helical" evidence="1">
    <location>
        <begin position="72"/>
        <end position="91"/>
    </location>
</feature>
<evidence type="ECO:0000256" key="1">
    <source>
        <dbReference type="SAM" id="Phobius"/>
    </source>
</evidence>
<keyword evidence="1" id="KW-0472">Membrane</keyword>
<name>A0A6J5T7N3_9CAUD</name>
<feature type="transmembrane region" description="Helical" evidence="1">
    <location>
        <begin position="28"/>
        <end position="52"/>
    </location>
</feature>
<dbReference type="EMBL" id="LR797818">
    <property type="protein sequence ID" value="CAB4240772.1"/>
    <property type="molecule type" value="Genomic_DNA"/>
</dbReference>
<accession>A0A6J5T7N3</accession>
<keyword evidence="1" id="KW-0812">Transmembrane</keyword>
<sequence length="93" mass="10483">MENILTLLNKIFSKFTIASLPIDKQMHFLSGFIGSLLLSFIIGYWAILVISIIGALKEWYDYLHPTLHTADIFDWLATTLGASLGVVWLILTL</sequence>